<organism evidence="3 4">
    <name type="scientific">Gloeobacter kilaueensis (strain ATCC BAA-2537 / CCAP 1431/1 / ULC 316 / JS1)</name>
    <dbReference type="NCBI Taxonomy" id="1183438"/>
    <lineage>
        <taxon>Bacteria</taxon>
        <taxon>Bacillati</taxon>
        <taxon>Cyanobacteriota</taxon>
        <taxon>Cyanophyceae</taxon>
        <taxon>Gloeobacterales</taxon>
        <taxon>Gloeobacteraceae</taxon>
        <taxon>Gloeobacter</taxon>
    </lineage>
</organism>
<evidence type="ECO:0000256" key="2">
    <source>
        <dbReference type="SAM" id="Phobius"/>
    </source>
</evidence>
<dbReference type="GO" id="GO:0042910">
    <property type="term" value="F:xenobiotic transmembrane transporter activity"/>
    <property type="evidence" value="ECO:0007669"/>
    <property type="project" value="TreeGrafter"/>
</dbReference>
<keyword evidence="4" id="KW-1185">Reference proteome</keyword>
<dbReference type="SUPFAM" id="SSF82714">
    <property type="entry name" value="Multidrug efflux transporter AcrB TolC docking domain, DN and DC subdomains"/>
    <property type="match status" value="2"/>
</dbReference>
<dbReference type="EMBL" id="CP003587">
    <property type="protein sequence ID" value="AGY59361.1"/>
    <property type="molecule type" value="Genomic_DNA"/>
</dbReference>
<dbReference type="eggNOG" id="COG0841">
    <property type="taxonomic scope" value="Bacteria"/>
</dbReference>
<feature type="transmembrane region" description="Helical" evidence="2">
    <location>
        <begin position="1020"/>
        <end position="1043"/>
    </location>
</feature>
<dbReference type="OrthoDB" id="9757876at2"/>
<dbReference type="Gene3D" id="1.20.1640.10">
    <property type="entry name" value="Multidrug efflux transporter AcrB transmembrane domain"/>
    <property type="match status" value="2"/>
</dbReference>
<feature type="transmembrane region" description="Helical" evidence="2">
    <location>
        <begin position="986"/>
        <end position="1008"/>
    </location>
</feature>
<evidence type="ECO:0000313" key="3">
    <source>
        <dbReference type="EMBL" id="AGY59361.1"/>
    </source>
</evidence>
<feature type="transmembrane region" description="Helical" evidence="2">
    <location>
        <begin position="914"/>
        <end position="932"/>
    </location>
</feature>
<dbReference type="Gene3D" id="3.30.70.1320">
    <property type="entry name" value="Multidrug efflux transporter AcrB pore domain like"/>
    <property type="match status" value="1"/>
</dbReference>
<dbReference type="STRING" id="1183438.GKIL_3115"/>
<protein>
    <submittedName>
        <fullName evidence="3">Acriflavin resistance protein</fullName>
    </submittedName>
</protein>
<sequence>MWIVRLALRRPYTFIVASLLVVLLGAVTIARMATDILPEIDVPVVSVIWTYGGVNPNDMEKRIATISERAMTTTVNDIEHIESQSMNGVSVIKVFFQPGAKVEAAVAQVTSVSQTILRILPPGIVPPLIIRYSAASVPVLQVGVSSKKLSEAELYDYGLNFVRTQLATVQGASVPLPYGGKPRQIMVDIDPDALFARGLSAADVTAAINAQNLILPAGTAKIGAREYNVELNSSPEIVKALGDLPIKQANGATVYIRDVAQVRDGFAVQTNIVRQDGQRSSLLTVLKNGGASTLDVVDRVKAALPRIQSTLPPELNLKLLFDQSIFVRAAIDGVVREALIAALLTGTMILVFLGSWRSTLIITISIPLSILCSIIALSLLGQTLNAMTLGGLALAVGILVDDATVEIENIHRNLGQGKPLKQAILDGAQQIAVPAFVSTLCICIVFVPVVFLSGAARSLFVPLGLAVVFAMLASYLLSRTLVPVLVNYLLRPEVDRYAAPHTAKGDWIWRFHEGFNRLFERLRNGYRDLLVWTLAHRGAVFGLFAAFFGGSLLLFAMLGQDFFPQVDAGQFRLHVRTPVGTRIEQTEVYFARVERAIRQTVPRGELSTIIDNIGLPVGGVNLAFSDSSTIGPSDGEILVSLKEDHGSTHDLVRRLRRRLVAEFPELTFFFQPSDIVTQILNFGLPAPIDVQVSGPPRNQQKNYPIARKLLAEIARIPGTVDVHIHQVLDSPTLRIDVDRTRASELGLSQRDVANTVLYSLSSSGQAAPNYWLNPKNGVNYLVAVQTPQYRVDSLAALQNTPVSAAGLSAPQLLSNLATIQRRTIGQVINHYNVQPVYDIYANVQDRDLGSVAAEVRSIVARYEKQLPRGSRIVVRGQVESMTTAFTSLALGLIFAIVLVYCLMVINFQSWLDPFIIISALPGALAGICWMLFITQTTVSVPSLMGAIMSIGVATANSILLVTFANDQRRHGLDATAAALAAGYTRLRPVLMTALAMIIGMLPMALGFGEGGEQNAPLGRAVIGGLLVATVTTLLFVPLVYSVLRRAQPFDPDTDEDRTLPEAASAYSLSAQSQQEE</sequence>
<dbReference type="InterPro" id="IPR027463">
    <property type="entry name" value="AcrB_DN_DC_subdom"/>
</dbReference>
<dbReference type="HOGENOM" id="CLU_002755_1_2_3"/>
<dbReference type="PRINTS" id="PR00702">
    <property type="entry name" value="ACRIFLAVINRP"/>
</dbReference>
<gene>
    <name evidence="3" type="ORF">GKIL_3115</name>
</gene>
<feature type="compositionally biased region" description="Low complexity" evidence="1">
    <location>
        <begin position="1061"/>
        <end position="1076"/>
    </location>
</feature>
<dbReference type="AlphaFoldDB" id="U5QKD1"/>
<dbReference type="SUPFAM" id="SSF82693">
    <property type="entry name" value="Multidrug efflux transporter AcrB pore domain, PN1, PN2, PC1 and PC2 subdomains"/>
    <property type="match status" value="2"/>
</dbReference>
<dbReference type="Gene3D" id="3.30.2090.10">
    <property type="entry name" value="Multidrug efflux transporter AcrB TolC docking domain, DN and DC subdomains"/>
    <property type="match status" value="2"/>
</dbReference>
<evidence type="ECO:0000313" key="4">
    <source>
        <dbReference type="Proteomes" id="UP000017396"/>
    </source>
</evidence>
<feature type="transmembrane region" description="Helical" evidence="2">
    <location>
        <begin position="884"/>
        <end position="907"/>
    </location>
</feature>
<keyword evidence="2" id="KW-0472">Membrane</keyword>
<feature type="transmembrane region" description="Helical" evidence="2">
    <location>
        <begin position="944"/>
        <end position="965"/>
    </location>
</feature>
<feature type="transmembrane region" description="Helical" evidence="2">
    <location>
        <begin position="431"/>
        <end position="453"/>
    </location>
</feature>
<reference evidence="3 4" key="1">
    <citation type="journal article" date="2013" name="PLoS ONE">
        <title>Cultivation and Complete Genome Sequencing of Gloeobacter kilaueensis sp. nov., from a Lava Cave in Kilauea Caldera, Hawai'i.</title>
        <authorList>
            <person name="Saw J.H."/>
            <person name="Schatz M."/>
            <person name="Brown M.V."/>
            <person name="Kunkel D.D."/>
            <person name="Foster J.S."/>
            <person name="Shick H."/>
            <person name="Christensen S."/>
            <person name="Hou S."/>
            <person name="Wan X."/>
            <person name="Donachie S.P."/>
        </authorList>
    </citation>
    <scope>NUCLEOTIDE SEQUENCE [LARGE SCALE GENOMIC DNA]</scope>
    <source>
        <strain evidence="4">JS</strain>
    </source>
</reference>
<keyword evidence="2" id="KW-1133">Transmembrane helix</keyword>
<dbReference type="GO" id="GO:0005886">
    <property type="term" value="C:plasma membrane"/>
    <property type="evidence" value="ECO:0007669"/>
    <property type="project" value="TreeGrafter"/>
</dbReference>
<feature type="region of interest" description="Disordered" evidence="1">
    <location>
        <begin position="1050"/>
        <end position="1076"/>
    </location>
</feature>
<keyword evidence="2" id="KW-0812">Transmembrane</keyword>
<dbReference type="PANTHER" id="PTHR32063:SF8">
    <property type="entry name" value="CATION EFFLUX PROTEIN"/>
    <property type="match status" value="1"/>
</dbReference>
<dbReference type="Gene3D" id="3.30.70.1440">
    <property type="entry name" value="Multidrug efflux transporter AcrB pore domain"/>
    <property type="match status" value="1"/>
</dbReference>
<feature type="transmembrane region" description="Helical" evidence="2">
    <location>
        <begin position="360"/>
        <end position="380"/>
    </location>
</feature>
<dbReference type="Proteomes" id="UP000017396">
    <property type="component" value="Chromosome"/>
</dbReference>
<dbReference type="InterPro" id="IPR001036">
    <property type="entry name" value="Acrflvin-R"/>
</dbReference>
<evidence type="ECO:0000256" key="1">
    <source>
        <dbReference type="SAM" id="MobiDB-lite"/>
    </source>
</evidence>
<name>U5QKD1_GLOK1</name>
<proteinExistence type="predicted"/>
<dbReference type="KEGG" id="glj:GKIL_3115"/>
<dbReference type="RefSeq" id="WP_023174619.1">
    <property type="nucleotide sequence ID" value="NC_022600.1"/>
</dbReference>
<dbReference type="Pfam" id="PF00873">
    <property type="entry name" value="ACR_tran"/>
    <property type="match status" value="1"/>
</dbReference>
<dbReference type="PATRIC" id="fig|1183438.3.peg.3066"/>
<accession>U5QKD1</accession>
<dbReference type="PANTHER" id="PTHR32063">
    <property type="match status" value="1"/>
</dbReference>
<feature type="transmembrane region" description="Helical" evidence="2">
    <location>
        <begin position="529"/>
        <end position="558"/>
    </location>
</feature>
<dbReference type="Gene3D" id="3.30.70.1430">
    <property type="entry name" value="Multidrug efflux transporter AcrB pore domain"/>
    <property type="match status" value="2"/>
</dbReference>
<dbReference type="SUPFAM" id="SSF82866">
    <property type="entry name" value="Multidrug efflux transporter AcrB transmembrane domain"/>
    <property type="match status" value="2"/>
</dbReference>